<name>A0AC58URV4_TOBAC</name>
<keyword evidence="1" id="KW-1185">Reference proteome</keyword>
<evidence type="ECO:0000313" key="1">
    <source>
        <dbReference type="Proteomes" id="UP000790787"/>
    </source>
</evidence>
<organism evidence="1 2">
    <name type="scientific">Nicotiana tabacum</name>
    <name type="common">Common tobacco</name>
    <dbReference type="NCBI Taxonomy" id="4097"/>
    <lineage>
        <taxon>Eukaryota</taxon>
        <taxon>Viridiplantae</taxon>
        <taxon>Streptophyta</taxon>
        <taxon>Embryophyta</taxon>
        <taxon>Tracheophyta</taxon>
        <taxon>Spermatophyta</taxon>
        <taxon>Magnoliopsida</taxon>
        <taxon>eudicotyledons</taxon>
        <taxon>Gunneridae</taxon>
        <taxon>Pentapetalae</taxon>
        <taxon>asterids</taxon>
        <taxon>lamiids</taxon>
        <taxon>Solanales</taxon>
        <taxon>Solanaceae</taxon>
        <taxon>Nicotianoideae</taxon>
        <taxon>Nicotianeae</taxon>
        <taxon>Nicotiana</taxon>
    </lineage>
</organism>
<dbReference type="RefSeq" id="XP_075112220.1">
    <property type="nucleotide sequence ID" value="XM_075256119.1"/>
</dbReference>
<proteinExistence type="predicted"/>
<protein>
    <submittedName>
        <fullName evidence="2">Uncharacterized protein LOC142182141</fullName>
    </submittedName>
</protein>
<dbReference type="Proteomes" id="UP000790787">
    <property type="component" value="Chromosome 6"/>
</dbReference>
<reference evidence="2" key="2">
    <citation type="submission" date="2025-08" db="UniProtKB">
        <authorList>
            <consortium name="RefSeq"/>
        </authorList>
    </citation>
    <scope>IDENTIFICATION</scope>
    <source>
        <tissue evidence="2">Leaf</tissue>
    </source>
</reference>
<evidence type="ECO:0000313" key="2">
    <source>
        <dbReference type="RefSeq" id="XP_075112220.1"/>
    </source>
</evidence>
<gene>
    <name evidence="2" type="primary">LOC142182141</name>
</gene>
<sequence>MDILFNNYMMLVYKDFNEDDADEFWCGDNQLFLTPYVWGDSRRCRIAWTKVDKIFFPRRLPSEDDNVVTHFILVVLDLNVKKMDVYDSIYSEPYEAGMNQIEMYACMIPDLLKFSQFDKHHKSFENAFNKFDIRWQRSSHQTRSTDCDAFLIKYVELLMMAKDVEKFQPEDIKDFRKELAANIWAHGE</sequence>
<accession>A0AC58URV4</accession>
<reference evidence="1" key="1">
    <citation type="journal article" date="2014" name="Nat. Commun.">
        <title>The tobacco genome sequence and its comparison with those of tomato and potato.</title>
        <authorList>
            <person name="Sierro N."/>
            <person name="Battey J.N."/>
            <person name="Ouadi S."/>
            <person name="Bakaher N."/>
            <person name="Bovet L."/>
            <person name="Willig A."/>
            <person name="Goepfert S."/>
            <person name="Peitsch M.C."/>
            <person name="Ivanov N.V."/>
        </authorList>
    </citation>
    <scope>NUCLEOTIDE SEQUENCE [LARGE SCALE GENOMIC DNA]</scope>
</reference>